<evidence type="ECO:0000313" key="3">
    <source>
        <dbReference type="Proteomes" id="UP000198409"/>
    </source>
</evidence>
<proteinExistence type="predicted"/>
<organism evidence="1 3">
    <name type="scientific">Paracoccus sediminis</name>
    <dbReference type="NCBI Taxonomy" id="1214787"/>
    <lineage>
        <taxon>Bacteria</taxon>
        <taxon>Pseudomonadati</taxon>
        <taxon>Pseudomonadota</taxon>
        <taxon>Alphaproteobacteria</taxon>
        <taxon>Rhodobacterales</taxon>
        <taxon>Paracoccaceae</taxon>
        <taxon>Paracoccus</taxon>
    </lineage>
</organism>
<accession>A0A238WXE4</accession>
<protein>
    <submittedName>
        <fullName evidence="1">Uncharacterized protein</fullName>
    </submittedName>
</protein>
<sequence>MAQTKVENMVTEITFEPMVITATPPGQPGGADDIARLREILRPLISDLLIEEYDTVRRIMGG</sequence>
<dbReference type="RefSeq" id="WP_089388210.1">
    <property type="nucleotide sequence ID" value="NZ_FZNM01000006.1"/>
</dbReference>
<keyword evidence="4" id="KW-1185">Reference proteome</keyword>
<dbReference type="AlphaFoldDB" id="A0A238WXE4"/>
<name>A0A238WXE4_9RHOB</name>
<dbReference type="OrthoDB" id="9874618at2"/>
<reference evidence="1" key="2">
    <citation type="submission" date="2017-06" db="EMBL/GenBank/DDBJ databases">
        <authorList>
            <person name="Kim H.J."/>
            <person name="Triplett B.A."/>
        </authorList>
    </citation>
    <scope>NUCLEOTIDE SEQUENCE [LARGE SCALE GENOMIC DNA]</scope>
    <source>
        <strain evidence="1">DSM 26170</strain>
    </source>
</reference>
<evidence type="ECO:0000313" key="4">
    <source>
        <dbReference type="Proteomes" id="UP000292859"/>
    </source>
</evidence>
<dbReference type="Proteomes" id="UP000198409">
    <property type="component" value="Unassembled WGS sequence"/>
</dbReference>
<reference evidence="2 4" key="3">
    <citation type="submission" date="2019-02" db="EMBL/GenBank/DDBJ databases">
        <authorList>
            <person name="Zhang G."/>
        </authorList>
    </citation>
    <scope>NUCLEOTIDE SEQUENCE [LARGE SCALE GENOMIC DNA]</scope>
    <source>
        <strain evidence="2 4">CMB17</strain>
    </source>
</reference>
<dbReference type="Proteomes" id="UP000292859">
    <property type="component" value="Unassembled WGS sequence"/>
</dbReference>
<dbReference type="EMBL" id="SIRL01000006">
    <property type="protein sequence ID" value="TBN50108.1"/>
    <property type="molecule type" value="Genomic_DNA"/>
</dbReference>
<gene>
    <name evidence="2" type="ORF">EYF88_10840</name>
    <name evidence="1" type="ORF">SAMN06265378_106182</name>
</gene>
<evidence type="ECO:0000313" key="1">
    <source>
        <dbReference type="EMBL" id="SNR51170.1"/>
    </source>
</evidence>
<reference evidence="3" key="1">
    <citation type="submission" date="2017-06" db="EMBL/GenBank/DDBJ databases">
        <authorList>
            <person name="Varghese N."/>
            <person name="Submissions S."/>
        </authorList>
    </citation>
    <scope>NUCLEOTIDE SEQUENCE [LARGE SCALE GENOMIC DNA]</scope>
    <source>
        <strain evidence="3">DSM 26170</strain>
    </source>
</reference>
<evidence type="ECO:0000313" key="2">
    <source>
        <dbReference type="EMBL" id="TBN50108.1"/>
    </source>
</evidence>
<dbReference type="EMBL" id="FZNM01000006">
    <property type="protein sequence ID" value="SNR51170.1"/>
    <property type="molecule type" value="Genomic_DNA"/>
</dbReference>